<name>K0X5U7_9BACT</name>
<reference evidence="1 2" key="1">
    <citation type="submission" date="2012-08" db="EMBL/GenBank/DDBJ databases">
        <title>The Genome Sequence of Barnesiella intestinihominis YIT 11860.</title>
        <authorList>
            <consortium name="The Broad Institute Genome Sequencing Platform"/>
            <person name="Earl A."/>
            <person name="Ward D."/>
            <person name="Feldgarden M."/>
            <person name="Gevers D."/>
            <person name="Morotomi M."/>
            <person name="Walker B."/>
            <person name="Young S.K."/>
            <person name="Zeng Q."/>
            <person name="Gargeya S."/>
            <person name="Fitzgerald M."/>
            <person name="Haas B."/>
            <person name="Abouelleil A."/>
            <person name="Alvarado L."/>
            <person name="Arachchi H.M."/>
            <person name="Berlin A.M."/>
            <person name="Chapman S.B."/>
            <person name="Goldberg J."/>
            <person name="Griggs A."/>
            <person name="Gujja S."/>
            <person name="Hansen M."/>
            <person name="Howarth C."/>
            <person name="Imamovic A."/>
            <person name="Larimer J."/>
            <person name="McCowen C."/>
            <person name="Montmayeur A."/>
            <person name="Murphy C."/>
            <person name="Neiman D."/>
            <person name="Pearson M."/>
            <person name="Priest M."/>
            <person name="Roberts A."/>
            <person name="Saif S."/>
            <person name="Shea T."/>
            <person name="Sisk P."/>
            <person name="Sykes S."/>
            <person name="Wortman J."/>
            <person name="Nusbaum C."/>
            <person name="Birren B."/>
        </authorList>
    </citation>
    <scope>NUCLEOTIDE SEQUENCE [LARGE SCALE GENOMIC DNA]</scope>
    <source>
        <strain evidence="1 2">YIT 11860</strain>
    </source>
</reference>
<protein>
    <recommendedName>
        <fullName evidence="3">Lipoprotein</fullName>
    </recommendedName>
</protein>
<dbReference type="EMBL" id="ADLE01000015">
    <property type="protein sequence ID" value="EJZ63004.1"/>
    <property type="molecule type" value="Genomic_DNA"/>
</dbReference>
<comment type="caution">
    <text evidence="1">The sequence shown here is derived from an EMBL/GenBank/DDBJ whole genome shotgun (WGS) entry which is preliminary data.</text>
</comment>
<dbReference type="AlphaFoldDB" id="K0X5U7"/>
<dbReference type="Proteomes" id="UP000006044">
    <property type="component" value="Unassembled WGS sequence"/>
</dbReference>
<evidence type="ECO:0008006" key="3">
    <source>
        <dbReference type="Google" id="ProtNLM"/>
    </source>
</evidence>
<gene>
    <name evidence="1" type="ORF">HMPREF9448_02361</name>
</gene>
<accession>K0X5U7</accession>
<dbReference type="STRING" id="742726.HMPREF9448_02361"/>
<dbReference type="PROSITE" id="PS51257">
    <property type="entry name" value="PROKAR_LIPOPROTEIN"/>
    <property type="match status" value="1"/>
</dbReference>
<evidence type="ECO:0000313" key="2">
    <source>
        <dbReference type="Proteomes" id="UP000006044"/>
    </source>
</evidence>
<dbReference type="GeneID" id="77849553"/>
<proteinExistence type="predicted"/>
<keyword evidence="2" id="KW-1185">Reference proteome</keyword>
<dbReference type="HOGENOM" id="CLU_1718706_0_0_10"/>
<dbReference type="RefSeq" id="WP_008862748.1">
    <property type="nucleotide sequence ID" value="NZ_JH815205.1"/>
</dbReference>
<sequence length="156" mass="17754">MKKILGTLLILTNIVIFSGCTFINEEEKFNPVALKIESTDLAQTTRDEYTIPAGGGQLTVYSAEEKNPFCLVNWFEVNGVECYLNGVENDLYNDRADYSYDWGEIIISSATLPVKNNITIRPNLSGKERKIRIGLNCFKYDYRILDIIQRSNESKP</sequence>
<organism evidence="1 2">
    <name type="scientific">Barnesiella intestinihominis YIT 11860</name>
    <dbReference type="NCBI Taxonomy" id="742726"/>
    <lineage>
        <taxon>Bacteria</taxon>
        <taxon>Pseudomonadati</taxon>
        <taxon>Bacteroidota</taxon>
        <taxon>Bacteroidia</taxon>
        <taxon>Bacteroidales</taxon>
        <taxon>Barnesiellaceae</taxon>
        <taxon>Barnesiella</taxon>
    </lineage>
</organism>
<evidence type="ECO:0000313" key="1">
    <source>
        <dbReference type="EMBL" id="EJZ63004.1"/>
    </source>
</evidence>